<reference evidence="2" key="1">
    <citation type="journal article" date="2023" name="Front. Plant Sci.">
        <title>Chromosomal-level genome assembly of Melastoma candidum provides insights into trichome evolution.</title>
        <authorList>
            <person name="Zhong Y."/>
            <person name="Wu W."/>
            <person name="Sun C."/>
            <person name="Zou P."/>
            <person name="Liu Y."/>
            <person name="Dai S."/>
            <person name="Zhou R."/>
        </authorList>
    </citation>
    <scope>NUCLEOTIDE SEQUENCE [LARGE SCALE GENOMIC DNA]</scope>
</reference>
<organism evidence="1 2">
    <name type="scientific">Melastoma candidum</name>
    <dbReference type="NCBI Taxonomy" id="119954"/>
    <lineage>
        <taxon>Eukaryota</taxon>
        <taxon>Viridiplantae</taxon>
        <taxon>Streptophyta</taxon>
        <taxon>Embryophyta</taxon>
        <taxon>Tracheophyta</taxon>
        <taxon>Spermatophyta</taxon>
        <taxon>Magnoliopsida</taxon>
        <taxon>eudicotyledons</taxon>
        <taxon>Gunneridae</taxon>
        <taxon>Pentapetalae</taxon>
        <taxon>rosids</taxon>
        <taxon>malvids</taxon>
        <taxon>Myrtales</taxon>
        <taxon>Melastomataceae</taxon>
        <taxon>Melastomatoideae</taxon>
        <taxon>Melastomateae</taxon>
        <taxon>Melastoma</taxon>
    </lineage>
</organism>
<dbReference type="Proteomes" id="UP001057402">
    <property type="component" value="Chromosome 3"/>
</dbReference>
<evidence type="ECO:0000313" key="1">
    <source>
        <dbReference type="EMBL" id="KAI4380068.1"/>
    </source>
</evidence>
<accession>A0ACB9RM50</accession>
<evidence type="ECO:0000313" key="2">
    <source>
        <dbReference type="Proteomes" id="UP001057402"/>
    </source>
</evidence>
<protein>
    <submittedName>
        <fullName evidence="1">Uncharacterized protein</fullName>
    </submittedName>
</protein>
<comment type="caution">
    <text evidence="1">The sequence shown here is derived from an EMBL/GenBank/DDBJ whole genome shotgun (WGS) entry which is preliminary data.</text>
</comment>
<proteinExistence type="predicted"/>
<dbReference type="EMBL" id="CM042882">
    <property type="protein sequence ID" value="KAI4380068.1"/>
    <property type="molecule type" value="Genomic_DNA"/>
</dbReference>
<gene>
    <name evidence="1" type="ORF">MLD38_006296</name>
</gene>
<keyword evidence="2" id="KW-1185">Reference proteome</keyword>
<sequence length="126" mass="13636">MMTTHSSFISAGIFSAFPPPSPSVRFRNGRPFFTLISSSSKNGDSSPDDTDARKPSGFVLRVPPYPTLVRSAVALFGLGFIDAGYSGDWSRIGVISRETEEMLRLAAFVVVPLCIALLFAESKESK</sequence>
<name>A0ACB9RM50_9MYRT</name>